<dbReference type="Pfam" id="PF00072">
    <property type="entry name" value="Response_reg"/>
    <property type="match status" value="1"/>
</dbReference>
<organism evidence="7">
    <name type="scientific">marine sediment metagenome</name>
    <dbReference type="NCBI Taxonomy" id="412755"/>
    <lineage>
        <taxon>unclassified sequences</taxon>
        <taxon>metagenomes</taxon>
        <taxon>ecological metagenomes</taxon>
    </lineage>
</organism>
<evidence type="ECO:0000256" key="5">
    <source>
        <dbReference type="ARBA" id="ARBA00023163"/>
    </source>
</evidence>
<evidence type="ECO:0000313" key="7">
    <source>
        <dbReference type="EMBL" id="GAI80988.1"/>
    </source>
</evidence>
<dbReference type="InterPro" id="IPR002078">
    <property type="entry name" value="Sigma_54_int"/>
</dbReference>
<accession>X1RK57</accession>
<dbReference type="PROSITE" id="PS50110">
    <property type="entry name" value="RESPONSE_REGULATORY"/>
    <property type="match status" value="1"/>
</dbReference>
<dbReference type="Pfam" id="PF00158">
    <property type="entry name" value="Sigma54_activat"/>
    <property type="match status" value="1"/>
</dbReference>
<keyword evidence="5" id="KW-0804">Transcription</keyword>
<keyword evidence="4" id="KW-0238">DNA-binding</keyword>
<dbReference type="GO" id="GO:0005524">
    <property type="term" value="F:ATP binding"/>
    <property type="evidence" value="ECO:0007669"/>
    <property type="project" value="InterPro"/>
</dbReference>
<proteinExistence type="predicted"/>
<gene>
    <name evidence="7" type="ORF">S12H4_21138</name>
</gene>
<protein>
    <recommendedName>
        <fullName evidence="6">Response regulatory domain-containing protein</fullName>
    </recommendedName>
</protein>
<name>X1RK57_9ZZZZ</name>
<dbReference type="GO" id="GO:0032993">
    <property type="term" value="C:protein-DNA complex"/>
    <property type="evidence" value="ECO:0007669"/>
    <property type="project" value="TreeGrafter"/>
</dbReference>
<dbReference type="InterPro" id="IPR001789">
    <property type="entry name" value="Sig_transdc_resp-reg_receiver"/>
</dbReference>
<dbReference type="GO" id="GO:0006355">
    <property type="term" value="P:regulation of DNA-templated transcription"/>
    <property type="evidence" value="ECO:0007669"/>
    <property type="project" value="InterPro"/>
</dbReference>
<keyword evidence="3" id="KW-0805">Transcription regulation</keyword>
<reference evidence="7" key="1">
    <citation type="journal article" date="2014" name="Front. Microbiol.">
        <title>High frequency of phylogenetically diverse reductive dehalogenase-homologous genes in deep subseafloor sedimentary metagenomes.</title>
        <authorList>
            <person name="Kawai M."/>
            <person name="Futagami T."/>
            <person name="Toyoda A."/>
            <person name="Takaki Y."/>
            <person name="Nishi S."/>
            <person name="Hori S."/>
            <person name="Arai W."/>
            <person name="Tsubouchi T."/>
            <person name="Morono Y."/>
            <person name="Uchiyama I."/>
            <person name="Ito T."/>
            <person name="Fujiyama A."/>
            <person name="Inagaki F."/>
            <person name="Takami H."/>
        </authorList>
    </citation>
    <scope>NUCLEOTIDE SEQUENCE</scope>
    <source>
        <strain evidence="7">Expedition CK06-06</strain>
    </source>
</reference>
<dbReference type="InterPro" id="IPR011006">
    <property type="entry name" value="CheY-like_superfamily"/>
</dbReference>
<dbReference type="InterPro" id="IPR039420">
    <property type="entry name" value="WalR-like"/>
</dbReference>
<dbReference type="SMART" id="SM00448">
    <property type="entry name" value="REC"/>
    <property type="match status" value="1"/>
</dbReference>
<dbReference type="GO" id="GO:0000976">
    <property type="term" value="F:transcription cis-regulatory region binding"/>
    <property type="evidence" value="ECO:0007669"/>
    <property type="project" value="TreeGrafter"/>
</dbReference>
<sequence length="175" mass="19301">MAKILLVDDDPNTLEALSVVLEDEGYRILMASNGEEALDQIKKEKPEVVLLDVRMPGMDGVEALRRTREASKTTSVIMMTAYVGMEGVVEAVRLGAYDYVSKPLDLERVKIAVKRAIEAQELAKEVRVLRSSMKDEYKLKSIVGRHPSMLEMYQTIGAVVDNKASVLITGETGTG</sequence>
<evidence type="ECO:0000256" key="1">
    <source>
        <dbReference type="ARBA" id="ARBA00022553"/>
    </source>
</evidence>
<evidence type="ECO:0000256" key="4">
    <source>
        <dbReference type="ARBA" id="ARBA00023125"/>
    </source>
</evidence>
<feature type="domain" description="Response regulatory" evidence="6">
    <location>
        <begin position="3"/>
        <end position="117"/>
    </location>
</feature>
<dbReference type="PANTHER" id="PTHR48111">
    <property type="entry name" value="REGULATOR OF RPOS"/>
    <property type="match status" value="1"/>
</dbReference>
<dbReference type="Gene3D" id="3.40.50.2300">
    <property type="match status" value="1"/>
</dbReference>
<dbReference type="AlphaFoldDB" id="X1RK57"/>
<evidence type="ECO:0000259" key="6">
    <source>
        <dbReference type="PROSITE" id="PS50110"/>
    </source>
</evidence>
<evidence type="ECO:0000256" key="3">
    <source>
        <dbReference type="ARBA" id="ARBA00023015"/>
    </source>
</evidence>
<evidence type="ECO:0000256" key="2">
    <source>
        <dbReference type="ARBA" id="ARBA00023012"/>
    </source>
</evidence>
<dbReference type="GO" id="GO:0005829">
    <property type="term" value="C:cytosol"/>
    <property type="evidence" value="ECO:0007669"/>
    <property type="project" value="TreeGrafter"/>
</dbReference>
<dbReference type="SUPFAM" id="SSF52172">
    <property type="entry name" value="CheY-like"/>
    <property type="match status" value="1"/>
</dbReference>
<dbReference type="EMBL" id="BARW01010830">
    <property type="protein sequence ID" value="GAI80988.1"/>
    <property type="molecule type" value="Genomic_DNA"/>
</dbReference>
<comment type="caution">
    <text evidence="7">The sequence shown here is derived from an EMBL/GenBank/DDBJ whole genome shotgun (WGS) entry which is preliminary data.</text>
</comment>
<feature type="non-terminal residue" evidence="7">
    <location>
        <position position="175"/>
    </location>
</feature>
<dbReference type="PANTHER" id="PTHR48111:SF1">
    <property type="entry name" value="TWO-COMPONENT RESPONSE REGULATOR ORR33"/>
    <property type="match status" value="1"/>
</dbReference>
<keyword evidence="1" id="KW-0597">Phosphoprotein</keyword>
<dbReference type="GO" id="GO:0000156">
    <property type="term" value="F:phosphorelay response regulator activity"/>
    <property type="evidence" value="ECO:0007669"/>
    <property type="project" value="TreeGrafter"/>
</dbReference>
<dbReference type="FunFam" id="3.40.50.2300:FF:000018">
    <property type="entry name" value="DNA-binding transcriptional regulator NtrC"/>
    <property type="match status" value="1"/>
</dbReference>
<keyword evidence="2" id="KW-0902">Two-component regulatory system</keyword>